<dbReference type="PANTHER" id="PTHR11712">
    <property type="entry name" value="POLYKETIDE SYNTHASE-RELATED"/>
    <property type="match status" value="1"/>
</dbReference>
<organism evidence="18 19">
    <name type="scientific">Trichosporon asahii var. asahii (strain CBS 8904)</name>
    <name type="common">Yeast</name>
    <dbReference type="NCBI Taxonomy" id="1220162"/>
    <lineage>
        <taxon>Eukaryota</taxon>
        <taxon>Fungi</taxon>
        <taxon>Dikarya</taxon>
        <taxon>Basidiomycota</taxon>
        <taxon>Agaricomycotina</taxon>
        <taxon>Tremellomycetes</taxon>
        <taxon>Trichosporonales</taxon>
        <taxon>Trichosporonaceae</taxon>
        <taxon>Trichosporon</taxon>
    </lineage>
</organism>
<dbReference type="eggNOG" id="ENOG502QQJX">
    <property type="taxonomic scope" value="Eukaryota"/>
</dbReference>
<evidence type="ECO:0000256" key="14">
    <source>
        <dbReference type="PIRSR" id="PIRSR000454-1"/>
    </source>
</evidence>
<dbReference type="GO" id="GO:0042759">
    <property type="term" value="P:long-chain fatty acid biosynthetic process"/>
    <property type="evidence" value="ECO:0007669"/>
    <property type="project" value="InterPro"/>
</dbReference>
<dbReference type="GO" id="GO:0000287">
    <property type="term" value="F:magnesium ion binding"/>
    <property type="evidence" value="ECO:0007669"/>
    <property type="project" value="InterPro"/>
</dbReference>
<dbReference type="InParanoid" id="K1W019"/>
<proteinExistence type="inferred from homology"/>
<feature type="binding site" evidence="15">
    <location>
        <position position="1326"/>
    </location>
    <ligand>
        <name>Mg(2+)</name>
        <dbReference type="ChEBI" id="CHEBI:18420"/>
    </ligand>
</feature>
<dbReference type="InterPro" id="IPR020841">
    <property type="entry name" value="PKS_Beta-ketoAc_synthase_dom"/>
</dbReference>
<evidence type="ECO:0000256" key="13">
    <source>
        <dbReference type="ARBA" id="ARBA00049541"/>
    </source>
</evidence>
<dbReference type="GO" id="GO:0004321">
    <property type="term" value="F:fatty-acyl-CoA synthase activity"/>
    <property type="evidence" value="ECO:0007669"/>
    <property type="project" value="UniProtKB-EC"/>
</dbReference>
<dbReference type="Proteomes" id="UP000006757">
    <property type="component" value="Unassembled WGS sequence"/>
</dbReference>
<evidence type="ECO:0000256" key="7">
    <source>
        <dbReference type="ARBA" id="ARBA00022842"/>
    </source>
</evidence>
<comment type="catalytic activity">
    <reaction evidence="11">
        <text>acetyl-CoA + n malonyl-CoA + 2n NADPH + 4n H(+) = a long-chain-acyl-CoA + n CoA + n CO2 + 2n NADP(+).</text>
        <dbReference type="EC" id="2.3.1.86"/>
    </reaction>
</comment>
<keyword evidence="5" id="KW-0808">Transferase</keyword>
<dbReference type="Pfam" id="PF02801">
    <property type="entry name" value="Ketoacyl-synt_C"/>
    <property type="match status" value="1"/>
</dbReference>
<reference evidence="18 19" key="1">
    <citation type="journal article" date="2012" name="Eukaryot. Cell">
        <title>Genome sequence of the Trichosporon asahii environmental strain CBS 8904.</title>
        <authorList>
            <person name="Yang R.Y."/>
            <person name="Li H.T."/>
            <person name="Zhu H."/>
            <person name="Zhou G.P."/>
            <person name="Wang M."/>
            <person name="Wang L."/>
        </authorList>
    </citation>
    <scope>NUCLEOTIDE SEQUENCE [LARGE SCALE GENOMIC DNA]</scope>
    <source>
        <strain evidence="18 19">CBS 8904</strain>
    </source>
</reference>
<keyword evidence="19" id="KW-1185">Reference proteome</keyword>
<protein>
    <submittedName>
        <fullName evidence="18">Fatty-acid synthase complex protein</fullName>
    </submittedName>
</protein>
<evidence type="ECO:0000256" key="5">
    <source>
        <dbReference type="ARBA" id="ARBA00022679"/>
    </source>
</evidence>
<dbReference type="GO" id="GO:0004315">
    <property type="term" value="F:3-oxoacyl-[acyl-carrier-protein] synthase activity"/>
    <property type="evidence" value="ECO:0007669"/>
    <property type="project" value="UniProtKB-EC"/>
</dbReference>
<dbReference type="Pfam" id="PF18314">
    <property type="entry name" value="FAS_I_H"/>
    <property type="match status" value="1"/>
</dbReference>
<dbReference type="InterPro" id="IPR008278">
    <property type="entry name" value="4-PPantetheinyl_Trfase_dom"/>
</dbReference>
<evidence type="ECO:0000313" key="18">
    <source>
        <dbReference type="EMBL" id="EKD02423.1"/>
    </source>
</evidence>
<dbReference type="InterPro" id="IPR036291">
    <property type="entry name" value="NAD(P)-bd_dom_sf"/>
</dbReference>
<evidence type="ECO:0000256" key="11">
    <source>
        <dbReference type="ARBA" id="ARBA00048237"/>
    </source>
</evidence>
<evidence type="ECO:0000256" key="6">
    <source>
        <dbReference type="ARBA" id="ARBA00022723"/>
    </source>
</evidence>
<dbReference type="FunFam" id="3.90.470.20:FF:000005">
    <property type="entry name" value="Fatty acid synthase alpha subunit FasA"/>
    <property type="match status" value="1"/>
</dbReference>
<feature type="binding site" evidence="15">
    <location>
        <position position="1419"/>
    </location>
    <ligand>
        <name>Mg(2+)</name>
        <dbReference type="ChEBI" id="CHEBI:18420"/>
    </ligand>
</feature>
<feature type="region of interest" description="Disordered" evidence="16">
    <location>
        <begin position="163"/>
        <end position="196"/>
    </location>
</feature>
<evidence type="ECO:0000256" key="9">
    <source>
        <dbReference type="ARBA" id="ARBA00023002"/>
    </source>
</evidence>
<dbReference type="Gene3D" id="6.10.140.1410">
    <property type="match status" value="1"/>
</dbReference>
<feature type="binding site" evidence="15">
    <location>
        <position position="1324"/>
    </location>
    <ligand>
        <name>Mg(2+)</name>
        <dbReference type="ChEBI" id="CHEBI:18420"/>
    </ligand>
</feature>
<dbReference type="InterPro" id="IPR018201">
    <property type="entry name" value="Ketoacyl_synth_AS"/>
</dbReference>
<keyword evidence="10" id="KW-0511">Multifunctional enzyme</keyword>
<dbReference type="Pfam" id="PF00109">
    <property type="entry name" value="ketoacyl-synt"/>
    <property type="match status" value="1"/>
</dbReference>
<dbReference type="InterPro" id="IPR037143">
    <property type="entry name" value="4-PPantetheinyl_Trfase_dom_sf"/>
</dbReference>
<feature type="compositionally biased region" description="Basic and acidic residues" evidence="16">
    <location>
        <begin position="171"/>
        <end position="185"/>
    </location>
</feature>
<evidence type="ECO:0000313" key="19">
    <source>
        <dbReference type="Proteomes" id="UP000006757"/>
    </source>
</evidence>
<evidence type="ECO:0000256" key="1">
    <source>
        <dbReference type="ARBA" id="ARBA00007485"/>
    </source>
</evidence>
<dbReference type="HOGENOM" id="CLU_000114_0_1_1"/>
<dbReference type="PANTHER" id="PTHR11712:SF336">
    <property type="entry name" value="3-OXOACYL-[ACYL-CARRIER-PROTEIN] SYNTHASE, MITOCHONDRIAL"/>
    <property type="match status" value="1"/>
</dbReference>
<dbReference type="GO" id="GO:0005829">
    <property type="term" value="C:cytosol"/>
    <property type="evidence" value="ECO:0007669"/>
    <property type="project" value="TreeGrafter"/>
</dbReference>
<evidence type="ECO:0000256" key="3">
    <source>
        <dbReference type="ARBA" id="ARBA00022450"/>
    </source>
</evidence>
<dbReference type="SUPFAM" id="SSF51735">
    <property type="entry name" value="NAD(P)-binding Rossmann-fold domains"/>
    <property type="match status" value="1"/>
</dbReference>
<evidence type="ECO:0000256" key="16">
    <source>
        <dbReference type="SAM" id="MobiDB-lite"/>
    </source>
</evidence>
<dbReference type="CDD" id="cd00828">
    <property type="entry name" value="elong_cond_enzymes"/>
    <property type="match status" value="1"/>
</dbReference>
<feature type="binding site" evidence="15">
    <location>
        <position position="1420"/>
    </location>
    <ligand>
        <name>Mg(2+)</name>
        <dbReference type="ChEBI" id="CHEBI:18420"/>
    </ligand>
</feature>
<comment type="caution">
    <text evidence="18">The sequence shown here is derived from an EMBL/GenBank/DDBJ whole genome shotgun (WGS) entry which is preliminary data.</text>
</comment>
<dbReference type="InterPro" id="IPR014030">
    <property type="entry name" value="Ketoacyl_synth_N"/>
</dbReference>
<evidence type="ECO:0000256" key="15">
    <source>
        <dbReference type="PIRSR" id="PIRSR000454-3"/>
    </source>
</evidence>
<dbReference type="InterPro" id="IPR014031">
    <property type="entry name" value="Ketoacyl_synth_C"/>
</dbReference>
<dbReference type="InterPro" id="IPR047224">
    <property type="entry name" value="FAS_alpha_su_C"/>
</dbReference>
<keyword evidence="9" id="KW-0560">Oxidoreductase</keyword>
<dbReference type="GO" id="GO:0005835">
    <property type="term" value="C:fatty acid synthase complex"/>
    <property type="evidence" value="ECO:0007669"/>
    <property type="project" value="InterPro"/>
</dbReference>
<name>K1W019_TRIAC</name>
<dbReference type="InterPro" id="IPR026025">
    <property type="entry name" value="FAS_alpha_yeast"/>
</dbReference>
<dbReference type="InterPro" id="IPR000794">
    <property type="entry name" value="Beta-ketoacyl_synthase"/>
</dbReference>
<evidence type="ECO:0000256" key="10">
    <source>
        <dbReference type="ARBA" id="ARBA00023268"/>
    </source>
</evidence>
<feature type="domain" description="Ketosynthase family 3 (KS3)" evidence="17">
    <location>
        <begin position="668"/>
        <end position="1215"/>
    </location>
</feature>
<evidence type="ECO:0000256" key="2">
    <source>
        <dbReference type="ARBA" id="ARBA00008467"/>
    </source>
</evidence>
<dbReference type="FunCoup" id="K1W019">
    <property type="interactions" value="12"/>
</dbReference>
<comment type="catalytic activity">
    <reaction evidence="13">
        <text>a fatty acyl-[ACP] + malonyl-[ACP] + H(+) = a 3-oxoacyl-[ACP] + holo-[ACP] + CO2</text>
        <dbReference type="Rhea" id="RHEA:22836"/>
        <dbReference type="Rhea" id="RHEA-COMP:9623"/>
        <dbReference type="Rhea" id="RHEA-COMP:9685"/>
        <dbReference type="Rhea" id="RHEA-COMP:9916"/>
        <dbReference type="Rhea" id="RHEA-COMP:14125"/>
        <dbReference type="ChEBI" id="CHEBI:15378"/>
        <dbReference type="ChEBI" id="CHEBI:16526"/>
        <dbReference type="ChEBI" id="CHEBI:64479"/>
        <dbReference type="ChEBI" id="CHEBI:78449"/>
        <dbReference type="ChEBI" id="CHEBI:78776"/>
        <dbReference type="ChEBI" id="CHEBI:138651"/>
        <dbReference type="EC" id="2.3.1.41"/>
    </reaction>
</comment>
<keyword evidence="7 15" id="KW-0460">Magnesium</keyword>
<keyword evidence="8" id="KW-0521">NADP</keyword>
<dbReference type="OMA" id="FPTLPDW"/>
<dbReference type="InterPro" id="IPR004568">
    <property type="entry name" value="Ppantetheine-prot_Trfase_dom"/>
</dbReference>
<dbReference type="GO" id="GO:0008897">
    <property type="term" value="F:holo-[acyl-carrier-protein] synthase activity"/>
    <property type="evidence" value="ECO:0007669"/>
    <property type="project" value="InterPro"/>
</dbReference>
<dbReference type="SUPFAM" id="SSF56214">
    <property type="entry name" value="4'-phosphopantetheinyl transferase"/>
    <property type="match status" value="1"/>
</dbReference>
<dbReference type="PIRSF" id="PIRSF000454">
    <property type="entry name" value="FAS_yeast_alpha"/>
    <property type="match status" value="1"/>
</dbReference>
<evidence type="ECO:0000256" key="12">
    <source>
        <dbReference type="ARBA" id="ARBA00048508"/>
    </source>
</evidence>
<dbReference type="STRING" id="1220162.K1W019"/>
<dbReference type="Gene3D" id="3.40.50.720">
    <property type="entry name" value="NAD(P)-binding Rossmann-like Domain"/>
    <property type="match status" value="1"/>
</dbReference>
<dbReference type="GO" id="GO:0004316">
    <property type="term" value="F:3-oxoacyl-[acyl-carrier-protein] reductase (NADPH) activity"/>
    <property type="evidence" value="ECO:0007669"/>
    <property type="project" value="UniProtKB-EC"/>
</dbReference>
<dbReference type="EMBL" id="AMBO01000286">
    <property type="protein sequence ID" value="EKD02423.1"/>
    <property type="molecule type" value="Genomic_DNA"/>
</dbReference>
<dbReference type="GO" id="GO:0004312">
    <property type="term" value="F:fatty acid synthase activity"/>
    <property type="evidence" value="ECO:0007669"/>
    <property type="project" value="InterPro"/>
</dbReference>
<dbReference type="Pfam" id="PF01648">
    <property type="entry name" value="ACPS"/>
    <property type="match status" value="1"/>
</dbReference>
<feature type="active site" description="For beta-ketoacyl synthase activity" evidence="14">
    <location>
        <position position="866"/>
    </location>
</feature>
<dbReference type="PROSITE" id="PS00606">
    <property type="entry name" value="KS3_1"/>
    <property type="match status" value="1"/>
</dbReference>
<accession>K1W019</accession>
<dbReference type="NCBIfam" id="TIGR00556">
    <property type="entry name" value="pantethn_trn"/>
    <property type="match status" value="1"/>
</dbReference>
<keyword evidence="6 15" id="KW-0479">Metal-binding</keyword>
<keyword evidence="3" id="KW-0596">Phosphopantetheine</keyword>
<evidence type="ECO:0000256" key="4">
    <source>
        <dbReference type="ARBA" id="ARBA00022553"/>
    </source>
</evidence>
<dbReference type="CDD" id="cd08950">
    <property type="entry name" value="KR_fFAS_SDR_c_like"/>
    <property type="match status" value="1"/>
</dbReference>
<sequence>MSADADYVRRELTSRCIAIMNRADPALIDYMKYHIDNVDVTKGPNYEKAKKFGQILLENCLEVADKPPVYRDVALPTAPHTEVSQKGDIQYSEIPRQHVRKLESYVKEMANGGEVEAQVNLEKAQADIEKLWELVNAQPSITSAQKSAIRNMYSEVIKSLGQQASSAASKDPLERAKGPKARRDSSQFLRPQVEDRTEVDDEHLPFLHLKRKTGTAWAYSNKLTNIYFDVLTEIASSGVTYAKKAALLTGVGKGSIGVEILKGLLSGGATCIVTTSRYSRDTVDYYKNIFHEVGSKGSKLIVVPFNGASKQDVEALVDYIYSDLGVDLDYIVPFAALPENGREIDGLDDRSELAHRLMLTNLLRLLGAVKAKKAARKFVTRPTQVVLPLSPNHGIFGNDGLYAESKISLETLFNRWASESWGEYLCIAGAVIGWTRGTGLMSATNFVAEGLEKLGVRTFSAKEMAFNILGLMHPLLFDITQIEPIWADLNGGMDRVAGLADVMTSIRLDINKIADLRKAIALDNGADFRVTNGADAERLHQKVSIAPRANFNFDFPKIEEDDVLKELNHLQGLIDLDKVIVCTGFAEVGPWGSSRTRWEMEARGEFTIEGCIELAWMMGYIKYLDGKLKDGKAYVGWVDAKSGEPVDDKDVRSKYEKEILEHTGIRLIEPELFHGYDPERKGFTQEVELSHDLEPLEVSADDAAKFKREQGDNVDIWAQESGEWFVKFKKGARVLLPKAVKFDRVVAGQLPTGWDAKRYGLPEDIIAQTDRTALWALVSVMEALIMSGVTDPYEIYKHVHPSEVGTSLGSGMGGMASLSQMFKDRREEKDVQKDILQETFINTVAGWVNLLLMSASGPVKIPVGACATALQSVEIACDSILGGKAKVMIAGGFDDFSEEGSYEFANMKATSNAESEFANGREPNEFSRPMTSTRAGFMESQGCGVHVLMSAKTALEMGASIQGIVAYSSTHTDKAGRSVPAPGRGVLSTAREVNPARALPILDVKYRARQLAFRRNQIAQWMENEIDFVRDELAASGESTDGEAFKERVALIESEAKRQEKDALATFGMLEGSDPSIAPLRRALAVWGLDADSVGVISCHGTSTKANDKNESGVYNLQFEQLGRTKGNAVPVITQKYLTGHPKGGAAAWMFNGMLQTINSALVPGNRNADNISEELRAFPYLFYPSKSIQHTRLEAGLLTSFGFGQVGGQAAILHPRYLYASLEPSQLKEYKEKRRERELDSYTRLSQAFVENNLVQIKDAPPYTPELEGPVLLNPLARATPTAKGSYAFQGKLPSSIPAQHEHAETVKKLLKHQKSTAGVGVDTELISAVPTSETFRMRNFTPDEIMYCSKAPDVDASFAGRWAAKEAVFKALGVPSKGAGAAMKDIEIVASETGPQVRLAGDAAKAAGGKKIEVSISHSDSSAIAFAVAQ</sequence>
<dbReference type="SUPFAM" id="SSF53901">
    <property type="entry name" value="Thiolase-like"/>
    <property type="match status" value="2"/>
</dbReference>
<dbReference type="InterPro" id="IPR016039">
    <property type="entry name" value="Thiolase-like"/>
</dbReference>
<comment type="similarity">
    <text evidence="1">Belongs to the thiolase-like superfamily. Fungal fatty acid synthetase subunit alpha family.</text>
</comment>
<keyword evidence="4" id="KW-0597">Phosphoprotein</keyword>
<dbReference type="InterPro" id="IPR041550">
    <property type="entry name" value="FASI_helical"/>
</dbReference>
<evidence type="ECO:0000259" key="17">
    <source>
        <dbReference type="PROSITE" id="PS52004"/>
    </source>
</evidence>
<dbReference type="Gene3D" id="3.40.47.10">
    <property type="match status" value="2"/>
</dbReference>
<dbReference type="Gene3D" id="3.90.470.20">
    <property type="entry name" value="4'-phosphopantetheinyl transferase domain"/>
    <property type="match status" value="1"/>
</dbReference>
<evidence type="ECO:0000256" key="8">
    <source>
        <dbReference type="ARBA" id="ARBA00022857"/>
    </source>
</evidence>
<comment type="similarity">
    <text evidence="2">Belongs to the thiolase-like superfamily. Beta-ketoacyl-ACP synthases family.</text>
</comment>
<comment type="catalytic activity">
    <reaction evidence="12">
        <text>a (3R)-hydroxyacyl-[ACP] + NADP(+) = a 3-oxoacyl-[ACP] + NADPH + H(+)</text>
        <dbReference type="Rhea" id="RHEA:17397"/>
        <dbReference type="Rhea" id="RHEA-COMP:9916"/>
        <dbReference type="Rhea" id="RHEA-COMP:9945"/>
        <dbReference type="ChEBI" id="CHEBI:15378"/>
        <dbReference type="ChEBI" id="CHEBI:57783"/>
        <dbReference type="ChEBI" id="CHEBI:58349"/>
        <dbReference type="ChEBI" id="CHEBI:78776"/>
        <dbReference type="ChEBI" id="CHEBI:78827"/>
        <dbReference type="EC" id="1.1.1.100"/>
    </reaction>
</comment>
<gene>
    <name evidence="18" type="ORF">A1Q2_03315</name>
</gene>
<dbReference type="PROSITE" id="PS52004">
    <property type="entry name" value="KS3_2"/>
    <property type="match status" value="1"/>
</dbReference>
<dbReference type="OrthoDB" id="4251012at2759"/>